<evidence type="ECO:0000313" key="8">
    <source>
        <dbReference type="EMBL" id="BBY41168.1"/>
    </source>
</evidence>
<feature type="region of interest" description="Disordered" evidence="5">
    <location>
        <begin position="1"/>
        <end position="108"/>
    </location>
</feature>
<organism evidence="9 10">
    <name type="scientific">Mycobacterium mantenii</name>
    <dbReference type="NCBI Taxonomy" id="560555"/>
    <lineage>
        <taxon>Bacteria</taxon>
        <taxon>Bacillati</taxon>
        <taxon>Actinomycetota</taxon>
        <taxon>Actinomycetes</taxon>
        <taxon>Mycobacteriales</taxon>
        <taxon>Mycobacteriaceae</taxon>
        <taxon>Mycobacterium</taxon>
        <taxon>Mycobacterium avium complex (MAC)</taxon>
    </lineage>
</organism>
<evidence type="ECO:0000259" key="7">
    <source>
        <dbReference type="SMART" id="SM00228"/>
    </source>
</evidence>
<dbReference type="Proteomes" id="UP000192760">
    <property type="component" value="Unassembled WGS sequence"/>
</dbReference>
<feature type="compositionally biased region" description="Low complexity" evidence="5">
    <location>
        <begin position="51"/>
        <end position="67"/>
    </location>
</feature>
<evidence type="ECO:0000256" key="6">
    <source>
        <dbReference type="SAM" id="Phobius"/>
    </source>
</evidence>
<dbReference type="AlphaFoldDB" id="A0A1X0FNU1"/>
<reference evidence="8" key="3">
    <citation type="submission" date="2020-02" db="EMBL/GenBank/DDBJ databases">
        <authorList>
            <person name="Matsumoto Y."/>
            <person name="Motooka D."/>
            <person name="Nakamura S."/>
        </authorList>
    </citation>
    <scope>NUCLEOTIDE SEQUENCE</scope>
    <source>
        <strain evidence="8">JCM 18113</strain>
    </source>
</reference>
<proteinExistence type="inferred from homology"/>
<evidence type="ECO:0000256" key="3">
    <source>
        <dbReference type="ARBA" id="ARBA00022801"/>
    </source>
</evidence>
<dbReference type="RefSeq" id="WP_083096878.1">
    <property type="nucleotide sequence ID" value="NZ_AP022590.1"/>
</dbReference>
<dbReference type="Gene3D" id="2.30.42.10">
    <property type="match status" value="1"/>
</dbReference>
<keyword evidence="2 8" id="KW-0645">Protease</keyword>
<keyword evidence="6" id="KW-1133">Transmembrane helix</keyword>
<evidence type="ECO:0000256" key="4">
    <source>
        <dbReference type="ARBA" id="ARBA00022825"/>
    </source>
</evidence>
<dbReference type="Pfam" id="PF13180">
    <property type="entry name" value="PDZ_2"/>
    <property type="match status" value="1"/>
</dbReference>
<dbReference type="GO" id="GO:0004252">
    <property type="term" value="F:serine-type endopeptidase activity"/>
    <property type="evidence" value="ECO:0007669"/>
    <property type="project" value="InterPro"/>
</dbReference>
<dbReference type="SUPFAM" id="SSF50494">
    <property type="entry name" value="Trypsin-like serine proteases"/>
    <property type="match status" value="1"/>
</dbReference>
<feature type="region of interest" description="Disordered" evidence="5">
    <location>
        <begin position="217"/>
        <end position="263"/>
    </location>
</feature>
<evidence type="ECO:0000313" key="9">
    <source>
        <dbReference type="EMBL" id="ORB03457.1"/>
    </source>
</evidence>
<dbReference type="Gene3D" id="2.40.10.10">
    <property type="entry name" value="Trypsin-like serine proteases"/>
    <property type="match status" value="2"/>
</dbReference>
<dbReference type="Pfam" id="PF13365">
    <property type="entry name" value="Trypsin_2"/>
    <property type="match status" value="1"/>
</dbReference>
<dbReference type="InterPro" id="IPR036034">
    <property type="entry name" value="PDZ_sf"/>
</dbReference>
<dbReference type="SUPFAM" id="SSF50156">
    <property type="entry name" value="PDZ domain-like"/>
    <property type="match status" value="1"/>
</dbReference>
<feature type="compositionally biased region" description="Pro residues" evidence="5">
    <location>
        <begin position="223"/>
        <end position="239"/>
    </location>
</feature>
<dbReference type="PANTHER" id="PTHR43343:SF3">
    <property type="entry name" value="PROTEASE DO-LIKE 8, CHLOROPLASTIC"/>
    <property type="match status" value="1"/>
</dbReference>
<dbReference type="InterPro" id="IPR001940">
    <property type="entry name" value="Peptidase_S1C"/>
</dbReference>
<dbReference type="GO" id="GO:0006508">
    <property type="term" value="P:proteolysis"/>
    <property type="evidence" value="ECO:0007669"/>
    <property type="project" value="UniProtKB-KW"/>
</dbReference>
<dbReference type="STRING" id="560555.BST30_18400"/>
<feature type="compositionally biased region" description="Pro residues" evidence="5">
    <location>
        <begin position="7"/>
        <end position="21"/>
    </location>
</feature>
<reference evidence="9 10" key="1">
    <citation type="submission" date="2017-02" db="EMBL/GenBank/DDBJ databases">
        <title>The new phylogeny of genus Mycobacterium.</title>
        <authorList>
            <person name="Tortoli E."/>
            <person name="Trovato A."/>
            <person name="Cirillo D.M."/>
        </authorList>
    </citation>
    <scope>NUCLEOTIDE SEQUENCE [LARGE SCALE GENOMIC DNA]</scope>
    <source>
        <strain evidence="9 10">DSM 45255</strain>
    </source>
</reference>
<keyword evidence="3" id="KW-0378">Hydrolase</keyword>
<feature type="transmembrane region" description="Helical" evidence="6">
    <location>
        <begin position="115"/>
        <end position="138"/>
    </location>
</feature>
<feature type="compositionally biased region" description="Gly residues" evidence="5">
    <location>
        <begin position="79"/>
        <end position="88"/>
    </location>
</feature>
<keyword evidence="4" id="KW-0720">Serine protease</keyword>
<keyword evidence="6" id="KW-0472">Membrane</keyword>
<evidence type="ECO:0000256" key="5">
    <source>
        <dbReference type="SAM" id="MobiDB-lite"/>
    </source>
</evidence>
<feature type="compositionally biased region" description="Low complexity" evidence="5">
    <location>
        <begin position="89"/>
        <end position="98"/>
    </location>
</feature>
<keyword evidence="11" id="KW-1185">Reference proteome</keyword>
<sequence length="503" mass="49389">MTNDPRYSPPPQQPGYPPAPNQPAHVPSHAGPSGYAPGQQPYNQQYDWRYRSQPSQPSQSPTTQFRPPYEPFSNTGPGRIPGGTGTGPIPGRTGTGPMPGMPVAPEPQKRSRTGLLVIGALAIAVVSAGIGGAAATVVEIGTHPTGNGAGRVIGAAPSVPAANMPPGSVEGVASKVVPSVVMLETDIGRQSEEGSGIILSTDGLILTNNHVIAAAAGPAKGPGGPPGAPPAAPAPPGAPGAPGGAGGATPKTTVTFSDGRTAPFTVVGADPTSDIAVIRVQGISGLNPISLGSSSDLRVGQPVVAIGSPLGLSGTVTTGIVSAMNRPVSTTGESGNQNTVLDAIQTDAAINPGNSGGALVNMNGQLVGVNSAIATLGADSPDAQSGSIGLGFAIPVDQAKRIADELIATGKASHASLGVQVTNDKGTPGAKVVDVVAGGAAASAGVPKNVVVTKVDDRPINSADALVAAVRSRAPGDKITLTFQDAAGGGSRTVPVTLGKADQ</sequence>
<evidence type="ECO:0000256" key="1">
    <source>
        <dbReference type="ARBA" id="ARBA00010541"/>
    </source>
</evidence>
<name>A0A1X0FNU1_MYCNT</name>
<dbReference type="Proteomes" id="UP000465812">
    <property type="component" value="Chromosome"/>
</dbReference>
<accession>A0A1X0FNU1</accession>
<protein>
    <submittedName>
        <fullName evidence="9">Peptidase S1</fullName>
    </submittedName>
    <submittedName>
        <fullName evidence="8">Serine protease</fullName>
    </submittedName>
</protein>
<evidence type="ECO:0000313" key="11">
    <source>
        <dbReference type="Proteomes" id="UP000465812"/>
    </source>
</evidence>
<gene>
    <name evidence="9" type="ORF">BST30_18400</name>
    <name evidence="8" type="ORF">MMAN_53020</name>
</gene>
<dbReference type="EMBL" id="AP022590">
    <property type="protein sequence ID" value="BBY41168.1"/>
    <property type="molecule type" value="Genomic_DNA"/>
</dbReference>
<dbReference type="InterPro" id="IPR051201">
    <property type="entry name" value="Chloro_Bact_Ser_Proteases"/>
</dbReference>
<evidence type="ECO:0000256" key="2">
    <source>
        <dbReference type="ARBA" id="ARBA00022670"/>
    </source>
</evidence>
<dbReference type="SMART" id="SM00228">
    <property type="entry name" value="PDZ"/>
    <property type="match status" value="1"/>
</dbReference>
<dbReference type="EMBL" id="MVHW01000022">
    <property type="protein sequence ID" value="ORB03457.1"/>
    <property type="molecule type" value="Genomic_DNA"/>
</dbReference>
<reference evidence="8 11" key="2">
    <citation type="journal article" date="2019" name="Emerg. Microbes Infect.">
        <title>Comprehensive subspecies identification of 175 nontuberculous mycobacteria species based on 7547 genomic profiles.</title>
        <authorList>
            <person name="Matsumoto Y."/>
            <person name="Kinjo T."/>
            <person name="Motooka D."/>
            <person name="Nabeya D."/>
            <person name="Jung N."/>
            <person name="Uechi K."/>
            <person name="Horii T."/>
            <person name="Iida T."/>
            <person name="Fujita J."/>
            <person name="Nakamura S."/>
        </authorList>
    </citation>
    <scope>NUCLEOTIDE SEQUENCE [LARGE SCALE GENOMIC DNA]</scope>
    <source>
        <strain evidence="8 11">JCM 18113</strain>
    </source>
</reference>
<comment type="similarity">
    <text evidence="1">Belongs to the peptidase S1C family.</text>
</comment>
<feature type="domain" description="PDZ" evidence="7">
    <location>
        <begin position="415"/>
        <end position="487"/>
    </location>
</feature>
<keyword evidence="6" id="KW-0812">Transmembrane</keyword>
<dbReference type="InterPro" id="IPR001478">
    <property type="entry name" value="PDZ"/>
</dbReference>
<dbReference type="InterPro" id="IPR043504">
    <property type="entry name" value="Peptidase_S1_PA_chymotrypsin"/>
</dbReference>
<evidence type="ECO:0000313" key="10">
    <source>
        <dbReference type="Proteomes" id="UP000192760"/>
    </source>
</evidence>
<dbReference type="InterPro" id="IPR009003">
    <property type="entry name" value="Peptidase_S1_PA"/>
</dbReference>
<dbReference type="PANTHER" id="PTHR43343">
    <property type="entry name" value="PEPTIDASE S12"/>
    <property type="match status" value="1"/>
</dbReference>
<dbReference type="PRINTS" id="PR00834">
    <property type="entry name" value="PROTEASES2C"/>
</dbReference>
<dbReference type="FunFam" id="2.40.10.10:FF:000001">
    <property type="entry name" value="Periplasmic serine protease DegS"/>
    <property type="match status" value="1"/>
</dbReference>